<name>A0AAV2M5L6_KNICA</name>
<feature type="region of interest" description="Disordered" evidence="2">
    <location>
        <begin position="316"/>
        <end position="366"/>
    </location>
</feature>
<dbReference type="Proteomes" id="UP001497482">
    <property type="component" value="Chromosome 6"/>
</dbReference>
<feature type="compositionally biased region" description="Basic and acidic residues" evidence="2">
    <location>
        <begin position="48"/>
        <end position="68"/>
    </location>
</feature>
<evidence type="ECO:0000256" key="2">
    <source>
        <dbReference type="SAM" id="MobiDB-lite"/>
    </source>
</evidence>
<dbReference type="GO" id="GO:0023052">
    <property type="term" value="P:signaling"/>
    <property type="evidence" value="ECO:0007669"/>
    <property type="project" value="InterPro"/>
</dbReference>
<organism evidence="3 4">
    <name type="scientific">Knipowitschia caucasica</name>
    <name type="common">Caucasian dwarf goby</name>
    <name type="synonym">Pomatoschistus caucasicus</name>
    <dbReference type="NCBI Taxonomy" id="637954"/>
    <lineage>
        <taxon>Eukaryota</taxon>
        <taxon>Metazoa</taxon>
        <taxon>Chordata</taxon>
        <taxon>Craniata</taxon>
        <taxon>Vertebrata</taxon>
        <taxon>Euteleostomi</taxon>
        <taxon>Actinopterygii</taxon>
        <taxon>Neopterygii</taxon>
        <taxon>Teleostei</taxon>
        <taxon>Neoteleostei</taxon>
        <taxon>Acanthomorphata</taxon>
        <taxon>Gobiaria</taxon>
        <taxon>Gobiiformes</taxon>
        <taxon>Gobioidei</taxon>
        <taxon>Gobiidae</taxon>
        <taxon>Gobiinae</taxon>
        <taxon>Knipowitschia</taxon>
    </lineage>
</organism>
<feature type="region of interest" description="Disordered" evidence="2">
    <location>
        <begin position="227"/>
        <end position="246"/>
    </location>
</feature>
<accession>A0AAV2M5L6</accession>
<dbReference type="InterPro" id="IPR005026">
    <property type="entry name" value="SAPAP"/>
</dbReference>
<gene>
    <name evidence="3" type="ORF">KC01_LOCUS35453</name>
</gene>
<feature type="region of interest" description="Disordered" evidence="2">
    <location>
        <begin position="17"/>
        <end position="71"/>
    </location>
</feature>
<proteinExistence type="inferred from homology"/>
<comment type="similarity">
    <text evidence="1">Belongs to the SAPAP family.</text>
</comment>
<feature type="compositionally biased region" description="Pro residues" evidence="2">
    <location>
        <begin position="19"/>
        <end position="32"/>
    </location>
</feature>
<dbReference type="Pfam" id="PF03359">
    <property type="entry name" value="GKAP"/>
    <property type="match status" value="1"/>
</dbReference>
<feature type="compositionally biased region" description="Low complexity" evidence="2">
    <location>
        <begin position="130"/>
        <end position="149"/>
    </location>
</feature>
<feature type="region of interest" description="Disordered" evidence="2">
    <location>
        <begin position="125"/>
        <end position="150"/>
    </location>
</feature>
<feature type="compositionally biased region" description="Polar residues" evidence="2">
    <location>
        <begin position="346"/>
        <end position="355"/>
    </location>
</feature>
<dbReference type="AlphaFoldDB" id="A0AAV2M5L6"/>
<keyword evidence="4" id="KW-1185">Reference proteome</keyword>
<evidence type="ECO:0000256" key="1">
    <source>
        <dbReference type="ARBA" id="ARBA00008839"/>
    </source>
</evidence>
<evidence type="ECO:0000313" key="4">
    <source>
        <dbReference type="Proteomes" id="UP001497482"/>
    </source>
</evidence>
<sequence length="378" mass="40893">MERCEMKSQSPWVWTLFPPASPPLSRPPPVPPRTTSKPYISVTVQSSTDRRSELSHHHPHVDDNRRSELSPTITPMLMIAGGPRSPIITPTWTTVGGPSSPIITPMWTTVGGPSSRTITPMWTTIGVGGPSSRPSSPPRGRQSGGPSSPIITPMWMSAGARPWCPTSPAKLTATRPTAWIARELTAWHWASEASTNHKATARHTHRDPLTQRETNEAIAPRAHCTTATNDCESDTSAANSTTKANGTLTGAAKTNAMLSPEEPQEAPAPRRKLSSIGIQVDCFPEVSSPAPREDTPPLSRFTSIGVQVEDGWHVASKQEADSDTQEMPPSYKPQSKSSEKKVMVSCGSQSVAQDSLDQDAPAPLSPPIMRQILNRWHL</sequence>
<protein>
    <submittedName>
        <fullName evidence="3">Uncharacterized protein</fullName>
    </submittedName>
</protein>
<reference evidence="3 4" key="1">
    <citation type="submission" date="2024-04" db="EMBL/GenBank/DDBJ databases">
        <authorList>
            <person name="Waldvogel A.-M."/>
            <person name="Schoenle A."/>
        </authorList>
    </citation>
    <scope>NUCLEOTIDE SEQUENCE [LARGE SCALE GENOMIC DNA]</scope>
</reference>
<dbReference type="EMBL" id="OZ035828">
    <property type="protein sequence ID" value="CAL1608541.1"/>
    <property type="molecule type" value="Genomic_DNA"/>
</dbReference>
<evidence type="ECO:0000313" key="3">
    <source>
        <dbReference type="EMBL" id="CAL1608541.1"/>
    </source>
</evidence>